<feature type="compositionally biased region" description="Basic and acidic residues" evidence="1">
    <location>
        <begin position="111"/>
        <end position="131"/>
    </location>
</feature>
<name>A0A6J5QZZ9_9CAUD</name>
<evidence type="ECO:0000256" key="1">
    <source>
        <dbReference type="SAM" id="MobiDB-lite"/>
    </source>
</evidence>
<protein>
    <submittedName>
        <fullName evidence="2">Uncharacterized protein</fullName>
    </submittedName>
</protein>
<reference evidence="2" key="1">
    <citation type="submission" date="2020-05" db="EMBL/GenBank/DDBJ databases">
        <authorList>
            <person name="Chiriac C."/>
            <person name="Salcher M."/>
            <person name="Ghai R."/>
            <person name="Kavagutti S V."/>
        </authorList>
    </citation>
    <scope>NUCLEOTIDE SEQUENCE</scope>
</reference>
<feature type="region of interest" description="Disordered" evidence="1">
    <location>
        <begin position="86"/>
        <end position="148"/>
    </location>
</feature>
<sequence length="148" mass="17266">MSNGSWIKLSVGWDEDERIATLPKMAQLTYIKVLTRAKRQRPQGQFGSLAHLRALMPKEYHKHIQVLLKSGLLLEDSESLLVQNWSKHQVDPTRGERVSRFRTNQRNANETQKKHPEREKEKEREKERDTLSNKPMSIGEIIRRGGAR</sequence>
<feature type="compositionally biased region" description="Polar residues" evidence="1">
    <location>
        <begin position="101"/>
        <end position="110"/>
    </location>
</feature>
<accession>A0A6J5QZZ9</accession>
<gene>
    <name evidence="2" type="ORF">UFOVP1184_39</name>
</gene>
<feature type="compositionally biased region" description="Basic and acidic residues" evidence="1">
    <location>
        <begin position="88"/>
        <end position="99"/>
    </location>
</feature>
<dbReference type="EMBL" id="LR797135">
    <property type="protein sequence ID" value="CAB4189392.1"/>
    <property type="molecule type" value="Genomic_DNA"/>
</dbReference>
<evidence type="ECO:0000313" key="2">
    <source>
        <dbReference type="EMBL" id="CAB4189392.1"/>
    </source>
</evidence>
<proteinExistence type="predicted"/>
<organism evidence="2">
    <name type="scientific">uncultured Caudovirales phage</name>
    <dbReference type="NCBI Taxonomy" id="2100421"/>
    <lineage>
        <taxon>Viruses</taxon>
        <taxon>Duplodnaviria</taxon>
        <taxon>Heunggongvirae</taxon>
        <taxon>Uroviricota</taxon>
        <taxon>Caudoviricetes</taxon>
        <taxon>Peduoviridae</taxon>
        <taxon>Maltschvirus</taxon>
        <taxon>Maltschvirus maltsch</taxon>
    </lineage>
</organism>